<sequence length="103" mass="11695">MTNTHRLVEMVGITLTTFNSKWHNQRLCGRKKHEMLGSCDFCSLGCNYEEMHLPISGSLARTYGLRRWVLVSAIRFSGVALGGRWAIYGTNSPMSSMLERPDR</sequence>
<reference evidence="1 2" key="1">
    <citation type="journal article" date="2022" name="Hortic Res">
        <title>A haplotype resolved chromosomal level avocado genome allows analysis of novel avocado genes.</title>
        <authorList>
            <person name="Nath O."/>
            <person name="Fletcher S.J."/>
            <person name="Hayward A."/>
            <person name="Shaw L.M."/>
            <person name="Masouleh A.K."/>
            <person name="Furtado A."/>
            <person name="Henry R.J."/>
            <person name="Mitter N."/>
        </authorList>
    </citation>
    <scope>NUCLEOTIDE SEQUENCE [LARGE SCALE GENOMIC DNA]</scope>
    <source>
        <strain evidence="2">cv. Hass</strain>
    </source>
</reference>
<evidence type="ECO:0000313" key="1">
    <source>
        <dbReference type="EMBL" id="KAJ8624566.1"/>
    </source>
</evidence>
<comment type="caution">
    <text evidence="1">The sequence shown here is derived from an EMBL/GenBank/DDBJ whole genome shotgun (WGS) entry which is preliminary data.</text>
</comment>
<dbReference type="Proteomes" id="UP001234297">
    <property type="component" value="Chromosome 11"/>
</dbReference>
<evidence type="ECO:0000313" key="2">
    <source>
        <dbReference type="Proteomes" id="UP001234297"/>
    </source>
</evidence>
<name>A0ACC2KTI7_PERAE</name>
<organism evidence="1 2">
    <name type="scientific">Persea americana</name>
    <name type="common">Avocado</name>
    <dbReference type="NCBI Taxonomy" id="3435"/>
    <lineage>
        <taxon>Eukaryota</taxon>
        <taxon>Viridiplantae</taxon>
        <taxon>Streptophyta</taxon>
        <taxon>Embryophyta</taxon>
        <taxon>Tracheophyta</taxon>
        <taxon>Spermatophyta</taxon>
        <taxon>Magnoliopsida</taxon>
        <taxon>Magnoliidae</taxon>
        <taxon>Laurales</taxon>
        <taxon>Lauraceae</taxon>
        <taxon>Persea</taxon>
    </lineage>
</organism>
<proteinExistence type="predicted"/>
<dbReference type="EMBL" id="CM056819">
    <property type="protein sequence ID" value="KAJ8624566.1"/>
    <property type="molecule type" value="Genomic_DNA"/>
</dbReference>
<gene>
    <name evidence="1" type="ORF">MRB53_033096</name>
</gene>
<accession>A0ACC2KTI7</accession>
<protein>
    <submittedName>
        <fullName evidence="1">Uncharacterized protein</fullName>
    </submittedName>
</protein>
<keyword evidence="2" id="KW-1185">Reference proteome</keyword>